<proteinExistence type="inferred from homology"/>
<dbReference type="Proteomes" id="UP001107558">
    <property type="component" value="Chromosome 1"/>
</dbReference>
<evidence type="ECO:0000256" key="1">
    <source>
        <dbReference type="ARBA" id="ARBA00001657"/>
    </source>
</evidence>
<evidence type="ECO:0000256" key="2">
    <source>
        <dbReference type="ARBA" id="ARBA00008061"/>
    </source>
</evidence>
<dbReference type="InterPro" id="IPR017853">
    <property type="entry name" value="GH"/>
</dbReference>
<evidence type="ECO:0000256" key="7">
    <source>
        <dbReference type="ARBA" id="ARBA00023295"/>
    </source>
</evidence>
<dbReference type="InterPro" id="IPR045857">
    <property type="entry name" value="O16G_dom_2"/>
</dbReference>
<keyword evidence="7" id="KW-0326">Glycosidase</keyword>
<dbReference type="CDD" id="cd11328">
    <property type="entry name" value="AmyAc_maltase"/>
    <property type="match status" value="1"/>
</dbReference>
<dbReference type="EMBL" id="JADBJN010000001">
    <property type="protein sequence ID" value="KAG5680219.1"/>
    <property type="molecule type" value="Genomic_DNA"/>
</dbReference>
<gene>
    <name evidence="11" type="ORF">PVAND_009744</name>
</gene>
<keyword evidence="8" id="KW-0472">Membrane</keyword>
<dbReference type="PANTHER" id="PTHR10357">
    <property type="entry name" value="ALPHA-AMYLASE FAMILY MEMBER"/>
    <property type="match status" value="1"/>
</dbReference>
<dbReference type="PANTHER" id="PTHR10357:SF233">
    <property type="entry name" value="MALTASE A1"/>
    <property type="match status" value="1"/>
</dbReference>
<keyword evidence="12" id="KW-1185">Reference proteome</keyword>
<protein>
    <recommendedName>
        <fullName evidence="3">alpha-glucosidase</fullName>
        <ecNumber evidence="3">3.2.1.20</ecNumber>
    </recommendedName>
</protein>
<evidence type="ECO:0000256" key="8">
    <source>
        <dbReference type="SAM" id="Phobius"/>
    </source>
</evidence>
<feature type="transmembrane region" description="Helical" evidence="8">
    <location>
        <begin position="579"/>
        <end position="597"/>
    </location>
</feature>
<keyword evidence="5" id="KW-0378">Hydrolase</keyword>
<keyword evidence="8" id="KW-1133">Transmembrane helix</keyword>
<evidence type="ECO:0000259" key="10">
    <source>
        <dbReference type="SMART" id="SM00642"/>
    </source>
</evidence>
<reference evidence="11" key="1">
    <citation type="submission" date="2021-03" db="EMBL/GenBank/DDBJ databases">
        <title>Chromosome level genome of the anhydrobiotic midge Polypedilum vanderplanki.</title>
        <authorList>
            <person name="Yoshida Y."/>
            <person name="Kikawada T."/>
            <person name="Gusev O."/>
        </authorList>
    </citation>
    <scope>NUCLEOTIDE SEQUENCE</scope>
    <source>
        <strain evidence="11">NIAS01</strain>
        <tissue evidence="11">Whole body or cell culture</tissue>
    </source>
</reference>
<dbReference type="Gene3D" id="3.20.20.80">
    <property type="entry name" value="Glycosidases"/>
    <property type="match status" value="1"/>
</dbReference>
<comment type="similarity">
    <text evidence="2">Belongs to the glycosyl hydrolase 13 family.</text>
</comment>
<dbReference type="Gene3D" id="3.90.400.10">
    <property type="entry name" value="Oligo-1,6-glucosidase, Domain 2"/>
    <property type="match status" value="1"/>
</dbReference>
<evidence type="ECO:0000256" key="5">
    <source>
        <dbReference type="ARBA" id="ARBA00022801"/>
    </source>
</evidence>
<dbReference type="FunFam" id="3.90.400.10:FF:000001">
    <property type="entry name" value="Maltase A3, isoform A"/>
    <property type="match status" value="1"/>
</dbReference>
<feature type="chain" id="PRO_5039901727" description="alpha-glucosidase" evidence="9">
    <location>
        <begin position="20"/>
        <end position="598"/>
    </location>
</feature>
<keyword evidence="6" id="KW-0325">Glycoprotein</keyword>
<dbReference type="GO" id="GO:0005975">
    <property type="term" value="P:carbohydrate metabolic process"/>
    <property type="evidence" value="ECO:0007669"/>
    <property type="project" value="InterPro"/>
</dbReference>
<dbReference type="OrthoDB" id="1740265at2759"/>
<dbReference type="InterPro" id="IPR006047">
    <property type="entry name" value="GH13_cat_dom"/>
</dbReference>
<name>A0A9J6CEL5_POLVA</name>
<evidence type="ECO:0000256" key="6">
    <source>
        <dbReference type="ARBA" id="ARBA00023180"/>
    </source>
</evidence>
<dbReference type="SUPFAM" id="SSF51445">
    <property type="entry name" value="(Trans)glycosidases"/>
    <property type="match status" value="1"/>
</dbReference>
<sequence>MKSIVKILFLIILSNLTRAEWYDNGAFYQIYPRSFKDSDGDGIGDIKGIKSKINYLKDLGVDAVWLSPIMQSPMADFGYDISDYRNIHHEYGTLSDFDELIEECKQIGLRLILDFVPNHSSDEHEWFKRSERNETEFKDFYIWRNPRHDEISNIKIPPTNWLSVFRYSAWRWSEIRQQMYYHMFQSKQPDLNYRNPQVVKEMKAILTYWLEKGVSGFRIDAIPALFEKIQPDGSFLDEPRSYNKDCDAHDHCYLKNIYTEDQPETYDMVYQWRKLVDDFASANNVEKKILMVESAAPVDLNILYYGNSTMEGAHFPFYFDLLLQITKNSTAEDYKRLIEIWIEKVPKNHMPNWVLGNHDRGRIATRLGKEKGDLLNIMLQTLPGCSITYMGEELLMENVPVSWEETIDPLACNSPKEELEIRSRDPVRTPFPWDDSKNAGFSTTNNKTWLPVGDNYKTVNVKAQEEATNSHLKIYRKLTKIRKEPRFKVGTYQGHLVNDNNIYTYIRQHESNFAIILLNFGKNDETVDVKKVYDKVNITRLSIYTSSLDSGLKDGDFVDISALKIKANNGIVLINSSNVVQFSSFIMIVFLIAFKYVG</sequence>
<evidence type="ECO:0000313" key="12">
    <source>
        <dbReference type="Proteomes" id="UP001107558"/>
    </source>
</evidence>
<dbReference type="Pfam" id="PF00128">
    <property type="entry name" value="Alpha-amylase"/>
    <property type="match status" value="1"/>
</dbReference>
<organism evidence="11 12">
    <name type="scientific">Polypedilum vanderplanki</name>
    <name type="common">Sleeping chironomid midge</name>
    <dbReference type="NCBI Taxonomy" id="319348"/>
    <lineage>
        <taxon>Eukaryota</taxon>
        <taxon>Metazoa</taxon>
        <taxon>Ecdysozoa</taxon>
        <taxon>Arthropoda</taxon>
        <taxon>Hexapoda</taxon>
        <taxon>Insecta</taxon>
        <taxon>Pterygota</taxon>
        <taxon>Neoptera</taxon>
        <taxon>Endopterygota</taxon>
        <taxon>Diptera</taxon>
        <taxon>Nematocera</taxon>
        <taxon>Chironomoidea</taxon>
        <taxon>Chironomidae</taxon>
        <taxon>Chironominae</taxon>
        <taxon>Polypedilum</taxon>
        <taxon>Polypedilum</taxon>
    </lineage>
</organism>
<feature type="signal peptide" evidence="9">
    <location>
        <begin position="1"/>
        <end position="19"/>
    </location>
</feature>
<comment type="caution">
    <text evidence="11">The sequence shown here is derived from an EMBL/GenBank/DDBJ whole genome shotgun (WGS) entry which is preliminary data.</text>
</comment>
<accession>A0A9J6CEL5</accession>
<evidence type="ECO:0000256" key="4">
    <source>
        <dbReference type="ARBA" id="ARBA00022729"/>
    </source>
</evidence>
<dbReference type="AlphaFoldDB" id="A0A9J6CEL5"/>
<keyword evidence="8" id="KW-0812">Transmembrane</keyword>
<evidence type="ECO:0000256" key="3">
    <source>
        <dbReference type="ARBA" id="ARBA00012741"/>
    </source>
</evidence>
<comment type="catalytic activity">
    <reaction evidence="1">
        <text>Hydrolysis of terminal, non-reducing (1-&gt;4)-linked alpha-D-glucose residues with release of alpha-D-glucose.</text>
        <dbReference type="EC" id="3.2.1.20"/>
    </reaction>
</comment>
<feature type="domain" description="Glycosyl hydrolase family 13 catalytic" evidence="10">
    <location>
        <begin position="29"/>
        <end position="428"/>
    </location>
</feature>
<dbReference type="SUPFAM" id="SSF51011">
    <property type="entry name" value="Glycosyl hydrolase domain"/>
    <property type="match status" value="1"/>
</dbReference>
<dbReference type="GO" id="GO:0004558">
    <property type="term" value="F:alpha-1,4-glucosidase activity"/>
    <property type="evidence" value="ECO:0007669"/>
    <property type="project" value="UniProtKB-EC"/>
</dbReference>
<evidence type="ECO:0000313" key="11">
    <source>
        <dbReference type="EMBL" id="KAG5680219.1"/>
    </source>
</evidence>
<evidence type="ECO:0000256" key="9">
    <source>
        <dbReference type="SAM" id="SignalP"/>
    </source>
</evidence>
<dbReference type="SMART" id="SM00642">
    <property type="entry name" value="Aamy"/>
    <property type="match status" value="1"/>
</dbReference>
<keyword evidence="4 9" id="KW-0732">Signal</keyword>
<dbReference type="EC" id="3.2.1.20" evidence="3"/>